<evidence type="ECO:0000313" key="10">
    <source>
        <dbReference type="EMBL" id="SCX33843.1"/>
    </source>
</evidence>
<reference evidence="11" key="1">
    <citation type="submission" date="2016-10" db="EMBL/GenBank/DDBJ databases">
        <authorList>
            <person name="Varghese N."/>
            <person name="Submissions S."/>
        </authorList>
    </citation>
    <scope>NUCLEOTIDE SEQUENCE [LARGE SCALE GENOMIC DNA]</scope>
    <source>
        <strain evidence="11">UNC267MFSha1.1M11</strain>
    </source>
</reference>
<organism evidence="10 11">
    <name type="scientific">Mycolicibacterium fluoranthenivorans</name>
    <dbReference type="NCBI Taxonomy" id="258505"/>
    <lineage>
        <taxon>Bacteria</taxon>
        <taxon>Bacillati</taxon>
        <taxon>Actinomycetota</taxon>
        <taxon>Actinomycetes</taxon>
        <taxon>Mycobacteriales</taxon>
        <taxon>Mycobacteriaceae</taxon>
        <taxon>Mycolicibacterium</taxon>
    </lineage>
</organism>
<comment type="catalytic activity">
    <reaction evidence="1 9">
        <text>(2S)-2-acetolactate + H(+) = (R)-acetoin + CO2</text>
        <dbReference type="Rhea" id="RHEA:21580"/>
        <dbReference type="ChEBI" id="CHEBI:15378"/>
        <dbReference type="ChEBI" id="CHEBI:15686"/>
        <dbReference type="ChEBI" id="CHEBI:16526"/>
        <dbReference type="ChEBI" id="CHEBI:58476"/>
        <dbReference type="EC" id="4.1.1.5"/>
    </reaction>
</comment>
<evidence type="ECO:0000256" key="7">
    <source>
        <dbReference type="ARBA" id="ARBA00023061"/>
    </source>
</evidence>
<dbReference type="InterPro" id="IPR005128">
    <property type="entry name" value="Acetolactate_a_deCO2ase"/>
</dbReference>
<dbReference type="SUPFAM" id="SSF117856">
    <property type="entry name" value="AF0104/ALDC/Ptd012-like"/>
    <property type="match status" value="1"/>
</dbReference>
<dbReference type="PANTHER" id="PTHR35524">
    <property type="entry name" value="ALPHA-ACETOLACTATE DECARBOXYLASE"/>
    <property type="match status" value="1"/>
</dbReference>
<dbReference type="GO" id="GO:0047605">
    <property type="term" value="F:acetolactate decarboxylase activity"/>
    <property type="evidence" value="ECO:0007669"/>
    <property type="project" value="UniProtKB-UniRule"/>
</dbReference>
<dbReference type="STRING" id="1502745.SAMN02799620_06083"/>
<evidence type="ECO:0000256" key="3">
    <source>
        <dbReference type="ARBA" id="ARBA00007106"/>
    </source>
</evidence>
<dbReference type="RefSeq" id="WP_090364415.1">
    <property type="nucleotide sequence ID" value="NZ_FMUB01000019.1"/>
</dbReference>
<comment type="pathway">
    <text evidence="2 9">Polyol metabolism; (R,R)-butane-2,3-diol biosynthesis; (R,R)-butane-2,3-diol from pyruvate: step 2/3.</text>
</comment>
<evidence type="ECO:0000256" key="4">
    <source>
        <dbReference type="ARBA" id="ARBA00013204"/>
    </source>
</evidence>
<dbReference type="EC" id="4.1.1.5" evidence="4 9"/>
<evidence type="ECO:0000256" key="1">
    <source>
        <dbReference type="ARBA" id="ARBA00001784"/>
    </source>
</evidence>
<dbReference type="Gene3D" id="3.30.1330.80">
    <property type="entry name" value="Hypothetical protein, similar to alpha- acetolactate decarboxylase, domain 2"/>
    <property type="match status" value="2"/>
</dbReference>
<dbReference type="GO" id="GO:0045151">
    <property type="term" value="P:acetoin biosynthetic process"/>
    <property type="evidence" value="ECO:0007669"/>
    <property type="project" value="UniProtKB-UniRule"/>
</dbReference>
<evidence type="ECO:0000256" key="6">
    <source>
        <dbReference type="ARBA" id="ARBA00022793"/>
    </source>
</evidence>
<proteinExistence type="inferred from homology"/>
<keyword evidence="8 9" id="KW-0456">Lyase</keyword>
<name>A0A1G4X1E3_9MYCO</name>
<comment type="similarity">
    <text evidence="3 9">Belongs to the alpha-acetolactate decarboxylase family.</text>
</comment>
<dbReference type="PIRSF" id="PIRSF001332">
    <property type="entry name" value="Acetolac_decarb"/>
    <property type="match status" value="1"/>
</dbReference>
<dbReference type="CDD" id="cd17299">
    <property type="entry name" value="acetolactate_decarboxylase"/>
    <property type="match status" value="1"/>
</dbReference>
<protein>
    <recommendedName>
        <fullName evidence="5 9">Alpha-acetolactate decarboxylase</fullName>
        <ecNumber evidence="4 9">4.1.1.5</ecNumber>
    </recommendedName>
</protein>
<dbReference type="UniPathway" id="UPA00626">
    <property type="reaction ID" value="UER00678"/>
</dbReference>
<gene>
    <name evidence="10" type="ORF">SAMN02799620_06083</name>
</gene>
<accession>A0A1G4X1E3</accession>
<evidence type="ECO:0000256" key="5">
    <source>
        <dbReference type="ARBA" id="ARBA00020164"/>
    </source>
</evidence>
<dbReference type="PANTHER" id="PTHR35524:SF1">
    <property type="entry name" value="ALPHA-ACETOLACTATE DECARBOXYLASE"/>
    <property type="match status" value="1"/>
</dbReference>
<dbReference type="Pfam" id="PF03306">
    <property type="entry name" value="AAL_decarboxy"/>
    <property type="match status" value="1"/>
</dbReference>
<dbReference type="NCBIfam" id="TIGR01252">
    <property type="entry name" value="acetolac_decarb"/>
    <property type="match status" value="1"/>
</dbReference>
<keyword evidence="7 9" id="KW-0005">Acetoin biosynthesis</keyword>
<evidence type="ECO:0000256" key="8">
    <source>
        <dbReference type="ARBA" id="ARBA00023239"/>
    </source>
</evidence>
<evidence type="ECO:0000256" key="9">
    <source>
        <dbReference type="PIRNR" id="PIRNR001332"/>
    </source>
</evidence>
<dbReference type="AlphaFoldDB" id="A0A1G4X1E3"/>
<keyword evidence="6 9" id="KW-0210">Decarboxylase</keyword>
<evidence type="ECO:0000256" key="2">
    <source>
        <dbReference type="ARBA" id="ARBA00005170"/>
    </source>
</evidence>
<evidence type="ECO:0000313" key="11">
    <source>
        <dbReference type="Proteomes" id="UP000199707"/>
    </source>
</evidence>
<sequence>MTDARSGFWDWARSVVEHRRAQSPVARAGQLYQTSTMDALLAGVYDGDVTVAELLRHGDFGLGTFNGLDGEMVVLDGTCHHLRADGTAVSAAPDERTPFAAVTRFVPGRTVSLTEPVNWAEVTARIDDLVGSDNVMCAVRIRGDFAALETRTVAAQHHPYPPLVEATASQAKARFTDVSGTLAGFRMPEFEQGISVAGYHLHFLTADQRRGGHCLDFQMSRGAIEVAQLSELHLSVPQTEAFRSAALNAADTSDQIRRTEGGH</sequence>
<dbReference type="Proteomes" id="UP000199707">
    <property type="component" value="Unassembled WGS sequence"/>
</dbReference>
<dbReference type="EMBL" id="FMUB01000019">
    <property type="protein sequence ID" value="SCX33843.1"/>
    <property type="molecule type" value="Genomic_DNA"/>
</dbReference>